<evidence type="ECO:0000313" key="7">
    <source>
        <dbReference type="EMBL" id="OCF36736.1"/>
    </source>
</evidence>
<feature type="transmembrane region" description="Helical" evidence="6">
    <location>
        <begin position="287"/>
        <end position="310"/>
    </location>
</feature>
<keyword evidence="3 6" id="KW-1133">Transmembrane helix</keyword>
<keyword evidence="8" id="KW-1185">Reference proteome</keyword>
<evidence type="ECO:0000256" key="1">
    <source>
        <dbReference type="ARBA" id="ARBA00004141"/>
    </source>
</evidence>
<reference evidence="8" key="2">
    <citation type="submission" date="2013-12" db="EMBL/GenBank/DDBJ databases">
        <title>Evolution of pathogenesis and genome organization in the Tremellales.</title>
        <authorList>
            <person name="Cuomo C."/>
            <person name="Litvintseva A."/>
            <person name="Heitman J."/>
            <person name="Chen Y."/>
            <person name="Sun S."/>
            <person name="Springer D."/>
            <person name="Dromer F."/>
            <person name="Young S."/>
            <person name="Zeng Q."/>
            <person name="Chapman S."/>
            <person name="Gujja S."/>
            <person name="Saif S."/>
            <person name="Birren B."/>
        </authorList>
    </citation>
    <scope>NUCLEOTIDE SEQUENCE [LARGE SCALE GENOMIC DNA]</scope>
    <source>
        <strain evidence="8">BCC8398</strain>
    </source>
</reference>
<reference evidence="7 8" key="1">
    <citation type="submission" date="2013-07" db="EMBL/GenBank/DDBJ databases">
        <title>The Genome Sequence of Cryptococcus heveanensis BCC8398.</title>
        <authorList>
            <consortium name="The Broad Institute Genome Sequencing Platform"/>
            <person name="Cuomo C."/>
            <person name="Litvintseva A."/>
            <person name="Chen Y."/>
            <person name="Heitman J."/>
            <person name="Sun S."/>
            <person name="Springer D."/>
            <person name="Dromer F."/>
            <person name="Young S.K."/>
            <person name="Zeng Q."/>
            <person name="Gargeya S."/>
            <person name="Fitzgerald M."/>
            <person name="Abouelleil A."/>
            <person name="Alvarado L."/>
            <person name="Berlin A.M."/>
            <person name="Chapman S.B."/>
            <person name="Dewar J."/>
            <person name="Goldberg J."/>
            <person name="Griggs A."/>
            <person name="Gujja S."/>
            <person name="Hansen M."/>
            <person name="Howarth C."/>
            <person name="Imamovic A."/>
            <person name="Larimer J."/>
            <person name="McCowan C."/>
            <person name="Murphy C."/>
            <person name="Pearson M."/>
            <person name="Priest M."/>
            <person name="Roberts A."/>
            <person name="Saif S."/>
            <person name="Shea T."/>
            <person name="Sykes S."/>
            <person name="Wortman J."/>
            <person name="Nusbaum C."/>
            <person name="Birren B."/>
        </authorList>
    </citation>
    <scope>NUCLEOTIDE SEQUENCE [LARGE SCALE GENOMIC DNA]</scope>
    <source>
        <strain evidence="7 8">BCC8398</strain>
    </source>
</reference>
<comment type="subcellular location">
    <subcellularLocation>
        <location evidence="1">Membrane</location>
        <topology evidence="1">Multi-pass membrane protein</topology>
    </subcellularLocation>
</comment>
<dbReference type="Pfam" id="PF07264">
    <property type="entry name" value="EI24"/>
    <property type="match status" value="1"/>
</dbReference>
<dbReference type="Proteomes" id="UP000092666">
    <property type="component" value="Unassembled WGS sequence"/>
</dbReference>
<evidence type="ECO:0000256" key="6">
    <source>
        <dbReference type="SAM" id="Phobius"/>
    </source>
</evidence>
<dbReference type="OrthoDB" id="266518at2759"/>
<dbReference type="EMBL" id="KI669494">
    <property type="protein sequence ID" value="OCF36736.1"/>
    <property type="molecule type" value="Genomic_DNA"/>
</dbReference>
<dbReference type="GO" id="GO:0016020">
    <property type="term" value="C:membrane"/>
    <property type="evidence" value="ECO:0007669"/>
    <property type="project" value="UniProtKB-SubCell"/>
</dbReference>
<dbReference type="GO" id="GO:0005783">
    <property type="term" value="C:endoplasmic reticulum"/>
    <property type="evidence" value="ECO:0007669"/>
    <property type="project" value="TreeGrafter"/>
</dbReference>
<accession>A0A1B9H0D3</accession>
<evidence type="ECO:0000313" key="8">
    <source>
        <dbReference type="Proteomes" id="UP000092666"/>
    </source>
</evidence>
<feature type="transmembrane region" description="Helical" evidence="6">
    <location>
        <begin position="220"/>
        <end position="239"/>
    </location>
</feature>
<feature type="transmembrane region" description="Helical" evidence="6">
    <location>
        <begin position="355"/>
        <end position="373"/>
    </location>
</feature>
<feature type="transmembrane region" description="Helical" evidence="6">
    <location>
        <begin position="184"/>
        <end position="208"/>
    </location>
</feature>
<feature type="compositionally biased region" description="Polar residues" evidence="5">
    <location>
        <begin position="44"/>
        <end position="61"/>
    </location>
</feature>
<feature type="region of interest" description="Disordered" evidence="5">
    <location>
        <begin position="1"/>
        <end position="72"/>
    </location>
</feature>
<organism evidence="7 8">
    <name type="scientific">Kwoniella heveanensis BCC8398</name>
    <dbReference type="NCBI Taxonomy" id="1296120"/>
    <lineage>
        <taxon>Eukaryota</taxon>
        <taxon>Fungi</taxon>
        <taxon>Dikarya</taxon>
        <taxon>Basidiomycota</taxon>
        <taxon>Agaricomycotina</taxon>
        <taxon>Tremellomycetes</taxon>
        <taxon>Tremellales</taxon>
        <taxon>Cryptococcaceae</taxon>
        <taxon>Kwoniella</taxon>
    </lineage>
</organism>
<evidence type="ECO:0000256" key="2">
    <source>
        <dbReference type="ARBA" id="ARBA00022692"/>
    </source>
</evidence>
<feature type="transmembrane region" description="Helical" evidence="6">
    <location>
        <begin position="316"/>
        <end position="334"/>
    </location>
</feature>
<gene>
    <name evidence="7" type="ORF">I316_01332</name>
</gene>
<evidence type="ECO:0000256" key="3">
    <source>
        <dbReference type="ARBA" id="ARBA00022989"/>
    </source>
</evidence>
<dbReference type="GO" id="GO:0016236">
    <property type="term" value="P:macroautophagy"/>
    <property type="evidence" value="ECO:0007669"/>
    <property type="project" value="TreeGrafter"/>
</dbReference>
<keyword evidence="2 6" id="KW-0812">Transmembrane</keyword>
<dbReference type="AlphaFoldDB" id="A0A1B9H0D3"/>
<sequence>MLHRRPTASASVGVSSTTSGPGTPPRRDSSNSNTNTAYRPLRRQSANLYPNASQSTPSAFSNPDAPSARYTLPIPSPLNISSGSYAAPASSSQQGLAYGNSYQPNGYGFSSGPGPGYVAGYEGGGGGGGRRVVDFSAEGMKRIISDFVDNVGAGLRDGLKLEKSWNLVWSDRELRTLVLKSTMINLLSLLLLSLSSLIFSPLLVHPISPTMETRTKEIGMWYNILLSWPVFVVCFWVNASWGPSISRRAQSTLHPSHRFQPSPASTPTSATPSSFSSKKADLNSSPYSWVFTAVARILLISDFTLVSRLIGMTPLVGRLAAFAYMCVIDAYYFFEWNFLQKHWPLDHRIQYMQDRTAYMFGFGLPATFITSFGPPLVKMAVFALIYPFFVLQAIQSRPPSSSAATLGSGGTGSLLPTTPSPHASLPPSPVAGDLNSNDPFLSFQSNPAASHSYSSASDFSASSWKIPGTTVHVRIPLPLKLPIFWLASYALIGVKWLEIASARDRTRLARDSNGAGSLGLGLRGINVKSFVGKERPGKRAY</sequence>
<dbReference type="InterPro" id="IPR059112">
    <property type="entry name" value="CysZ/EI24"/>
</dbReference>
<dbReference type="PANTHER" id="PTHR21389">
    <property type="entry name" value="P53 INDUCED PROTEIN"/>
    <property type="match status" value="1"/>
</dbReference>
<proteinExistence type="predicted"/>
<evidence type="ECO:0008006" key="9">
    <source>
        <dbReference type="Google" id="ProtNLM"/>
    </source>
</evidence>
<dbReference type="PANTHER" id="PTHR21389:SF0">
    <property type="entry name" value="ETOPOSIDE-INDUCED PROTEIN 2.4 HOMOLOG"/>
    <property type="match status" value="1"/>
</dbReference>
<evidence type="ECO:0000256" key="5">
    <source>
        <dbReference type="SAM" id="MobiDB-lite"/>
    </source>
</evidence>
<name>A0A1B9H0D3_9TREE</name>
<evidence type="ECO:0000256" key="4">
    <source>
        <dbReference type="ARBA" id="ARBA00023136"/>
    </source>
</evidence>
<protein>
    <recommendedName>
        <fullName evidence="9">Etoposide-induced protein 2.4 (EI24)</fullName>
    </recommendedName>
</protein>
<keyword evidence="4 6" id="KW-0472">Membrane</keyword>
<feature type="compositionally biased region" description="Low complexity" evidence="5">
    <location>
        <begin position="7"/>
        <end position="21"/>
    </location>
</feature>